<feature type="signal peptide" evidence="5">
    <location>
        <begin position="1"/>
        <end position="29"/>
    </location>
</feature>
<dbReference type="InterPro" id="IPR006059">
    <property type="entry name" value="SBP"/>
</dbReference>
<dbReference type="Pfam" id="PF01547">
    <property type="entry name" value="SBP_bac_1"/>
    <property type="match status" value="1"/>
</dbReference>
<evidence type="ECO:0000256" key="1">
    <source>
        <dbReference type="ARBA" id="ARBA00004196"/>
    </source>
</evidence>
<dbReference type="PANTHER" id="PTHR43649">
    <property type="entry name" value="ARABINOSE-BINDING PROTEIN-RELATED"/>
    <property type="match status" value="1"/>
</dbReference>
<dbReference type="PANTHER" id="PTHR43649:SF31">
    <property type="entry name" value="SN-GLYCEROL-3-PHOSPHATE-BINDING PERIPLASMIC PROTEIN UGPB"/>
    <property type="match status" value="1"/>
</dbReference>
<gene>
    <name evidence="6" type="ORF">F4Y08_15305</name>
</gene>
<evidence type="ECO:0000256" key="4">
    <source>
        <dbReference type="ARBA" id="ARBA00022729"/>
    </source>
</evidence>
<comment type="similarity">
    <text evidence="2">Belongs to the bacterial solute-binding protein 1 family.</text>
</comment>
<reference evidence="6" key="1">
    <citation type="submission" date="2019-09" db="EMBL/GenBank/DDBJ databases">
        <title>Characterisation of the sponge microbiome using genome-centric metagenomics.</title>
        <authorList>
            <person name="Engelberts J.P."/>
            <person name="Robbins S.J."/>
            <person name="De Goeij J.M."/>
            <person name="Aranda M."/>
            <person name="Bell S.C."/>
            <person name="Webster N.S."/>
        </authorList>
    </citation>
    <scope>NUCLEOTIDE SEQUENCE</scope>
    <source>
        <strain evidence="6">SB0662_bin_9</strain>
    </source>
</reference>
<comment type="caution">
    <text evidence="6">The sequence shown here is derived from an EMBL/GenBank/DDBJ whole genome shotgun (WGS) entry which is preliminary data.</text>
</comment>
<dbReference type="AlphaFoldDB" id="A0A6B1DY67"/>
<dbReference type="InterPro" id="IPR050490">
    <property type="entry name" value="Bact_solute-bd_prot1"/>
</dbReference>
<organism evidence="6">
    <name type="scientific">Caldilineaceae bacterium SB0662_bin_9</name>
    <dbReference type="NCBI Taxonomy" id="2605258"/>
    <lineage>
        <taxon>Bacteria</taxon>
        <taxon>Bacillati</taxon>
        <taxon>Chloroflexota</taxon>
        <taxon>Caldilineae</taxon>
        <taxon>Caldilineales</taxon>
        <taxon>Caldilineaceae</taxon>
    </lineage>
</organism>
<keyword evidence="3" id="KW-0813">Transport</keyword>
<name>A0A6B1DY67_9CHLR</name>
<accession>A0A6B1DY67</accession>
<dbReference type="Gene3D" id="3.40.190.10">
    <property type="entry name" value="Periplasmic binding protein-like II"/>
    <property type="match status" value="1"/>
</dbReference>
<dbReference type="PROSITE" id="PS51257">
    <property type="entry name" value="PROKAR_LIPOPROTEIN"/>
    <property type="match status" value="1"/>
</dbReference>
<evidence type="ECO:0000256" key="3">
    <source>
        <dbReference type="ARBA" id="ARBA00022448"/>
    </source>
</evidence>
<comment type="subcellular location">
    <subcellularLocation>
        <location evidence="1">Cell envelope</location>
    </subcellularLocation>
</comment>
<evidence type="ECO:0000313" key="6">
    <source>
        <dbReference type="EMBL" id="MYD91675.1"/>
    </source>
</evidence>
<keyword evidence="4 5" id="KW-0732">Signal</keyword>
<dbReference type="GO" id="GO:0030313">
    <property type="term" value="C:cell envelope"/>
    <property type="evidence" value="ECO:0007669"/>
    <property type="project" value="UniProtKB-SubCell"/>
</dbReference>
<evidence type="ECO:0000256" key="5">
    <source>
        <dbReference type="SAM" id="SignalP"/>
    </source>
</evidence>
<sequence length="437" mass="48926">MSRVSVKRFTLPAILVLILLAATVSGCVAIPESQPTEVEDAGPEPVTVVYWGHNFTPRVELDEKYIAEFMELNPHITVEYEAIPTDFDQKLRTALAAGTGPDLFAQWNGDIGTFYAQGAIAPVAFEAIGYDSQQAFMDLYVAPENTLQGAIFDGKLYGIPNELSIYGCYVNNRLFEEAGLDPDTDFPATWEEMLVVAEKLTKRDDEGRLVQRGFDFSWSNSVWMFLEYGAMVRQLGGSELNLLTPEAEKAMQYWVDWEANGLGGPAYFEGQMSGFIAEELAIECDMGSWARPGVLEAGIDYTVKSVPIWENAVNQNHFDIYAYFHMVNSRSEPAVQEAAWQLAEYLDSHPADYLAHTGLLQARVEVVESETFQNIPFLDVFLDQMTTSMYSPRIARFTEVADVLARVRDRIIVEGMDLKESMAIGQEEIDSILSETR</sequence>
<dbReference type="SUPFAM" id="SSF53850">
    <property type="entry name" value="Periplasmic binding protein-like II"/>
    <property type="match status" value="1"/>
</dbReference>
<protein>
    <submittedName>
        <fullName evidence="6">Extracellular solute-binding protein</fullName>
    </submittedName>
</protein>
<proteinExistence type="inferred from homology"/>
<evidence type="ECO:0000256" key="2">
    <source>
        <dbReference type="ARBA" id="ARBA00008520"/>
    </source>
</evidence>
<feature type="chain" id="PRO_5025408925" evidence="5">
    <location>
        <begin position="30"/>
        <end position="437"/>
    </location>
</feature>
<dbReference type="EMBL" id="VXPY01000107">
    <property type="protein sequence ID" value="MYD91675.1"/>
    <property type="molecule type" value="Genomic_DNA"/>
</dbReference>